<accession>A0ABN3N7C3</accession>
<protein>
    <submittedName>
        <fullName evidence="2">STAS domain-containing protein</fullName>
    </submittedName>
</protein>
<gene>
    <name evidence="2" type="ORF">GCM10010423_03180</name>
</gene>
<dbReference type="InterPro" id="IPR002645">
    <property type="entry name" value="STAS_dom"/>
</dbReference>
<dbReference type="InterPro" id="IPR036513">
    <property type="entry name" value="STAS_dom_sf"/>
</dbReference>
<evidence type="ECO:0000259" key="1">
    <source>
        <dbReference type="PROSITE" id="PS50801"/>
    </source>
</evidence>
<dbReference type="EMBL" id="BAAATM010000001">
    <property type="protein sequence ID" value="GAA2515297.1"/>
    <property type="molecule type" value="Genomic_DNA"/>
</dbReference>
<proteinExistence type="predicted"/>
<dbReference type="InterPro" id="IPR058548">
    <property type="entry name" value="MlaB-like_STAS"/>
</dbReference>
<name>A0ABN3N7C3_9ACTN</name>
<dbReference type="Gene3D" id="3.30.750.24">
    <property type="entry name" value="STAS domain"/>
    <property type="match status" value="1"/>
</dbReference>
<comment type="caution">
    <text evidence="2">The sequence shown here is derived from an EMBL/GenBank/DDBJ whole genome shotgun (WGS) entry which is preliminary data.</text>
</comment>
<dbReference type="PROSITE" id="PS50801">
    <property type="entry name" value="STAS"/>
    <property type="match status" value="1"/>
</dbReference>
<reference evidence="2 3" key="1">
    <citation type="journal article" date="2019" name="Int. J. Syst. Evol. Microbiol.">
        <title>The Global Catalogue of Microorganisms (GCM) 10K type strain sequencing project: providing services to taxonomists for standard genome sequencing and annotation.</title>
        <authorList>
            <consortium name="The Broad Institute Genomics Platform"/>
            <consortium name="The Broad Institute Genome Sequencing Center for Infectious Disease"/>
            <person name="Wu L."/>
            <person name="Ma J."/>
        </authorList>
    </citation>
    <scope>NUCLEOTIDE SEQUENCE [LARGE SCALE GENOMIC DNA]</scope>
    <source>
        <strain evidence="2 3">JCM 6924</strain>
    </source>
</reference>
<dbReference type="CDD" id="cd07043">
    <property type="entry name" value="STAS_anti-anti-sigma_factors"/>
    <property type="match status" value="1"/>
</dbReference>
<evidence type="ECO:0000313" key="3">
    <source>
        <dbReference type="Proteomes" id="UP001501095"/>
    </source>
</evidence>
<dbReference type="Proteomes" id="UP001501095">
    <property type="component" value="Unassembled WGS sequence"/>
</dbReference>
<dbReference type="Pfam" id="PF13466">
    <property type="entry name" value="STAS_2"/>
    <property type="match status" value="1"/>
</dbReference>
<organism evidence="2 3">
    <name type="scientific">Streptomyces levis</name>
    <dbReference type="NCBI Taxonomy" id="285566"/>
    <lineage>
        <taxon>Bacteria</taxon>
        <taxon>Bacillati</taxon>
        <taxon>Actinomycetota</taxon>
        <taxon>Actinomycetes</taxon>
        <taxon>Kitasatosporales</taxon>
        <taxon>Streptomycetaceae</taxon>
        <taxon>Streptomyces</taxon>
    </lineage>
</organism>
<dbReference type="SUPFAM" id="SSF52091">
    <property type="entry name" value="SpoIIaa-like"/>
    <property type="match status" value="1"/>
</dbReference>
<sequence length="129" mass="14396">MTNLPPTPFTVTTDREPPTLTVRVAGELDYDTCGELVDAVVRELYDAAELRDVRLDFRELAWIDSSGLSALLMVHRHTSAADTILHLDHRPGFLDRMLRLTNVLEHLTATADHDEADERNDDVTEAGAT</sequence>
<keyword evidence="3" id="KW-1185">Reference proteome</keyword>
<feature type="domain" description="STAS" evidence="1">
    <location>
        <begin position="9"/>
        <end position="129"/>
    </location>
</feature>
<evidence type="ECO:0000313" key="2">
    <source>
        <dbReference type="EMBL" id="GAA2515297.1"/>
    </source>
</evidence>
<dbReference type="RefSeq" id="WP_344532969.1">
    <property type="nucleotide sequence ID" value="NZ_BAAATM010000001.1"/>
</dbReference>